<comment type="subcellular location">
    <subcellularLocation>
        <location evidence="1">Cell membrane</location>
        <topology evidence="1">Multi-pass membrane protein</topology>
    </subcellularLocation>
</comment>
<evidence type="ECO:0000256" key="8">
    <source>
        <dbReference type="SAM" id="MobiDB-lite"/>
    </source>
</evidence>
<keyword evidence="11" id="KW-1185">Reference proteome</keyword>
<organism evidence="10 11">
    <name type="scientific">Georgenia alba</name>
    <dbReference type="NCBI Taxonomy" id="2233858"/>
    <lineage>
        <taxon>Bacteria</taxon>
        <taxon>Bacillati</taxon>
        <taxon>Actinomycetota</taxon>
        <taxon>Actinomycetes</taxon>
        <taxon>Micrococcales</taxon>
        <taxon>Bogoriellaceae</taxon>
        <taxon>Georgenia</taxon>
    </lineage>
</organism>
<dbReference type="Proteomes" id="UP001596455">
    <property type="component" value="Unassembled WGS sequence"/>
</dbReference>
<evidence type="ECO:0000256" key="3">
    <source>
        <dbReference type="ARBA" id="ARBA00022448"/>
    </source>
</evidence>
<feature type="transmembrane region" description="Helical" evidence="9">
    <location>
        <begin position="352"/>
        <end position="375"/>
    </location>
</feature>
<feature type="transmembrane region" description="Helical" evidence="9">
    <location>
        <begin position="192"/>
        <end position="214"/>
    </location>
</feature>
<name>A0ABW2Q8A3_9MICO</name>
<evidence type="ECO:0000256" key="4">
    <source>
        <dbReference type="ARBA" id="ARBA00022475"/>
    </source>
</evidence>
<feature type="transmembrane region" description="Helical" evidence="9">
    <location>
        <begin position="16"/>
        <end position="35"/>
    </location>
</feature>
<evidence type="ECO:0000313" key="10">
    <source>
        <dbReference type="EMBL" id="MFC7405299.1"/>
    </source>
</evidence>
<proteinExistence type="inferred from homology"/>
<evidence type="ECO:0000256" key="2">
    <source>
        <dbReference type="ARBA" id="ARBA00005658"/>
    </source>
</evidence>
<reference evidence="11" key="1">
    <citation type="journal article" date="2019" name="Int. J. Syst. Evol. Microbiol.">
        <title>The Global Catalogue of Microorganisms (GCM) 10K type strain sequencing project: providing services to taxonomists for standard genome sequencing and annotation.</title>
        <authorList>
            <consortium name="The Broad Institute Genomics Platform"/>
            <consortium name="The Broad Institute Genome Sequencing Center for Infectious Disease"/>
            <person name="Wu L."/>
            <person name="Ma J."/>
        </authorList>
    </citation>
    <scope>NUCLEOTIDE SEQUENCE [LARGE SCALE GENOMIC DNA]</scope>
    <source>
        <strain evidence="11">JCM 1490</strain>
    </source>
</reference>
<evidence type="ECO:0000256" key="9">
    <source>
        <dbReference type="SAM" id="Phobius"/>
    </source>
</evidence>
<feature type="transmembrane region" description="Helical" evidence="9">
    <location>
        <begin position="267"/>
        <end position="287"/>
    </location>
</feature>
<feature type="transmembrane region" description="Helical" evidence="9">
    <location>
        <begin position="94"/>
        <end position="115"/>
    </location>
</feature>
<feature type="transmembrane region" description="Helical" evidence="9">
    <location>
        <begin position="234"/>
        <end position="255"/>
    </location>
</feature>
<feature type="transmembrane region" description="Helical" evidence="9">
    <location>
        <begin position="322"/>
        <end position="340"/>
    </location>
</feature>
<dbReference type="RefSeq" id="WP_382393828.1">
    <property type="nucleotide sequence ID" value="NZ_JBHTCQ010000001.1"/>
</dbReference>
<feature type="transmembrane region" description="Helical" evidence="9">
    <location>
        <begin position="480"/>
        <end position="500"/>
    </location>
</feature>
<dbReference type="EMBL" id="JBHTCQ010000001">
    <property type="protein sequence ID" value="MFC7405299.1"/>
    <property type="molecule type" value="Genomic_DNA"/>
</dbReference>
<dbReference type="PANTHER" id="PTHR30047:SF7">
    <property type="entry name" value="HIGH-AFFINITY CHOLINE TRANSPORT PROTEIN"/>
    <property type="match status" value="1"/>
</dbReference>
<keyword evidence="3" id="KW-0813">Transport</keyword>
<sequence length="604" mass="65179">MLNRVHDRLGLRTSPTIFFGAAAVIVLFVVLTITFTEAVDAAFKVASGWVLANLGWFYIAGVTIFLIFLVALATSRFGRVRLGPEDEAPEHSGASWFGMLFAAGIGTILMFWGVAEPVNHFANPPMQDVEPRSAAAFQEAMAFTFYHFGLHTWTIFSLPALAFAYFMYKRNLPPRVSSVFHPILGDRIHGRLGATIDTVAVVGTMFGVAVSVGLGTLQINGGLTRLWGIEASRGVQVLLIAVVTCVALVSVIVGLDRGIKRLSNLNILVAVGLLVFILVTGPTLLLLKGTIESVGHYVSALPELAFWNDTINDSGWQSTWTVFYWAWTISWSPFVGIFIARISRGRSIRQFVIGVLAIPVSFSVIWFGVFGWASFDIERNAPGTLVDPVVEQEDVPGALFVFLESFPLSSIVSVVAILLVVIFFTTSVDSSALVMDMISNGHEEQAPTRQRVFWGLGVGVVAATLLGATGEGGLTALQEVIIVVGLPFFVLGYFMMFSLLRALKEDAGERPPVRTRRWKKVLPPEEAQRRVEEAGGTPEQAALLTKTGTVPMSQPSPQRGSLVGPPTAEPGRTEPGADPLTGGDPVTGEPTAAEPHAGEDGDRR</sequence>
<accession>A0ABW2Q8A3</accession>
<evidence type="ECO:0000256" key="7">
    <source>
        <dbReference type="ARBA" id="ARBA00023136"/>
    </source>
</evidence>
<keyword evidence="5 9" id="KW-0812">Transmembrane</keyword>
<evidence type="ECO:0000313" key="11">
    <source>
        <dbReference type="Proteomes" id="UP001596455"/>
    </source>
</evidence>
<evidence type="ECO:0000256" key="6">
    <source>
        <dbReference type="ARBA" id="ARBA00022989"/>
    </source>
</evidence>
<feature type="transmembrane region" description="Helical" evidence="9">
    <location>
        <begin position="55"/>
        <end position="73"/>
    </location>
</feature>
<evidence type="ECO:0000256" key="1">
    <source>
        <dbReference type="ARBA" id="ARBA00004651"/>
    </source>
</evidence>
<dbReference type="Pfam" id="PF02028">
    <property type="entry name" value="BCCT"/>
    <property type="match status" value="1"/>
</dbReference>
<keyword evidence="4" id="KW-1003">Cell membrane</keyword>
<keyword evidence="7 9" id="KW-0472">Membrane</keyword>
<feature type="compositionally biased region" description="Polar residues" evidence="8">
    <location>
        <begin position="546"/>
        <end position="559"/>
    </location>
</feature>
<comment type="caution">
    <text evidence="10">The sequence shown here is derived from an EMBL/GenBank/DDBJ whole genome shotgun (WGS) entry which is preliminary data.</text>
</comment>
<feature type="transmembrane region" description="Helical" evidence="9">
    <location>
        <begin position="150"/>
        <end position="168"/>
    </location>
</feature>
<feature type="region of interest" description="Disordered" evidence="8">
    <location>
        <begin position="525"/>
        <end position="604"/>
    </location>
</feature>
<feature type="transmembrane region" description="Helical" evidence="9">
    <location>
        <begin position="451"/>
        <end position="468"/>
    </location>
</feature>
<dbReference type="InterPro" id="IPR000060">
    <property type="entry name" value="BCCT_transptr"/>
</dbReference>
<keyword evidence="6 9" id="KW-1133">Transmembrane helix</keyword>
<dbReference type="NCBIfam" id="TIGR00842">
    <property type="entry name" value="bcct"/>
    <property type="match status" value="1"/>
</dbReference>
<feature type="transmembrane region" description="Helical" evidence="9">
    <location>
        <begin position="408"/>
        <end position="430"/>
    </location>
</feature>
<protein>
    <submittedName>
        <fullName evidence="10">BCCT family transporter</fullName>
    </submittedName>
</protein>
<evidence type="ECO:0000256" key="5">
    <source>
        <dbReference type="ARBA" id="ARBA00022692"/>
    </source>
</evidence>
<comment type="similarity">
    <text evidence="2">Belongs to the BCCT transporter (TC 2.A.15) family.</text>
</comment>
<dbReference type="PANTHER" id="PTHR30047">
    <property type="entry name" value="HIGH-AFFINITY CHOLINE TRANSPORT PROTEIN-RELATED"/>
    <property type="match status" value="1"/>
</dbReference>
<gene>
    <name evidence="10" type="ORF">ACFQQL_09290</name>
</gene>